<evidence type="ECO:0000313" key="3">
    <source>
        <dbReference type="Proteomes" id="UP000238081"/>
    </source>
</evidence>
<feature type="transmembrane region" description="Helical" evidence="1">
    <location>
        <begin position="61"/>
        <end position="83"/>
    </location>
</feature>
<keyword evidence="1" id="KW-1133">Transmembrane helix</keyword>
<dbReference type="AlphaFoldDB" id="A0A2S7FF64"/>
<keyword evidence="1" id="KW-0472">Membrane</keyword>
<reference evidence="2 3" key="1">
    <citation type="submission" date="2016-01" db="EMBL/GenBank/DDBJ databases">
        <title>Characterization of the Clostridium difficile lineages that are prevalent in Hong Kong and China.</title>
        <authorList>
            <person name="Kwok J.S.-L."/>
            <person name="Lam W.-Y."/>
            <person name="Ip M."/>
            <person name="Chan T.-F."/>
            <person name="Hawkey P.M."/>
            <person name="Tsui S.K.-W."/>
        </authorList>
    </citation>
    <scope>NUCLEOTIDE SEQUENCE [LARGE SCALE GENOMIC DNA]</scope>
    <source>
        <strain evidence="2 3">300064</strain>
    </source>
</reference>
<feature type="transmembrane region" description="Helical" evidence="1">
    <location>
        <begin position="12"/>
        <end position="33"/>
    </location>
</feature>
<proteinExistence type="predicted"/>
<feature type="transmembrane region" description="Helical" evidence="1">
    <location>
        <begin position="90"/>
        <end position="122"/>
    </location>
</feature>
<feature type="transmembrane region" description="Helical" evidence="1">
    <location>
        <begin position="188"/>
        <end position="211"/>
    </location>
</feature>
<evidence type="ECO:0000256" key="1">
    <source>
        <dbReference type="SAM" id="Phobius"/>
    </source>
</evidence>
<evidence type="ECO:0000313" key="2">
    <source>
        <dbReference type="EMBL" id="PPV17561.1"/>
    </source>
</evidence>
<feature type="transmembrane region" description="Helical" evidence="1">
    <location>
        <begin position="261"/>
        <end position="278"/>
    </location>
</feature>
<name>A0A2S7FF64_CLOBU</name>
<feature type="transmembrane region" description="Helical" evidence="1">
    <location>
        <begin position="142"/>
        <end position="162"/>
    </location>
</feature>
<comment type="caution">
    <text evidence="2">The sequence shown here is derived from an EMBL/GenBank/DDBJ whole genome shotgun (WGS) entry which is preliminary data.</text>
</comment>
<dbReference type="Proteomes" id="UP000238081">
    <property type="component" value="Unassembled WGS sequence"/>
</dbReference>
<feature type="transmembrane region" description="Helical" evidence="1">
    <location>
        <begin position="231"/>
        <end position="249"/>
    </location>
</feature>
<dbReference type="RefSeq" id="WP_043663699.1">
    <property type="nucleotide sequence ID" value="NZ_JSEG01000008.1"/>
</dbReference>
<sequence>MEIVISTLRGICSAILFPPSVFILLALLVIFYFKNKKRAAMQKMIVGGSVESAIELTLSQFVFGVFGGIIGSVILNLCGVVFNENCRIEILFFTSIILMAIKPSLVCFSYSASVLGAISIILKIYGMISSDINYTNYFNLDILYIMIFVGVMHVVEGILVLLDGHRGAVPILIKKENEILGGYSLKRYWILPLAIMIMANMSDLYGGFNNISLNDIPSYWTLFKSQDQIDLLRSIFISLLSFYAAVGYSSVTYTRTKREKAISSGIHIFIYGALLILVAQAARIGLLGEIFVVVFAPVAHQFMLKIQRNKEMKRQPKFISDENGLVILEIGNNFKLKDFNMDINSKIISVNNESLNSERDIYSILKKNLSRAVIKFEDCNGVIKEVNYVHDNSRIGALFVPFHKNEPQKTNDSNIREKSFKDILNNVNKNNN</sequence>
<organism evidence="2 3">
    <name type="scientific">Clostridium butyricum</name>
    <dbReference type="NCBI Taxonomy" id="1492"/>
    <lineage>
        <taxon>Bacteria</taxon>
        <taxon>Bacillati</taxon>
        <taxon>Bacillota</taxon>
        <taxon>Clostridia</taxon>
        <taxon>Eubacteriales</taxon>
        <taxon>Clostridiaceae</taxon>
        <taxon>Clostridium</taxon>
    </lineage>
</organism>
<protein>
    <submittedName>
        <fullName evidence="2">Signal protein PDZ</fullName>
    </submittedName>
</protein>
<accession>A0A2S7FF64</accession>
<dbReference type="EMBL" id="LRDH01000013">
    <property type="protein sequence ID" value="PPV17561.1"/>
    <property type="molecule type" value="Genomic_DNA"/>
</dbReference>
<gene>
    <name evidence="2" type="ORF">AWN73_07340</name>
</gene>
<keyword evidence="1" id="KW-0812">Transmembrane</keyword>